<dbReference type="InterPro" id="IPR050595">
    <property type="entry name" value="Bact_response_regulator"/>
</dbReference>
<dbReference type="PANTHER" id="PTHR44591">
    <property type="entry name" value="STRESS RESPONSE REGULATOR PROTEIN 1"/>
    <property type="match status" value="1"/>
</dbReference>
<dbReference type="SMART" id="SM00448">
    <property type="entry name" value="REC"/>
    <property type="match status" value="1"/>
</dbReference>
<evidence type="ECO:0000256" key="2">
    <source>
        <dbReference type="SAM" id="Phobius"/>
    </source>
</evidence>
<organism evidence="4">
    <name type="scientific">marine metagenome</name>
    <dbReference type="NCBI Taxonomy" id="408172"/>
    <lineage>
        <taxon>unclassified sequences</taxon>
        <taxon>metagenomes</taxon>
        <taxon>ecological metagenomes</taxon>
    </lineage>
</organism>
<reference evidence="4" key="1">
    <citation type="submission" date="2018-05" db="EMBL/GenBank/DDBJ databases">
        <authorList>
            <person name="Lanie J.A."/>
            <person name="Ng W.-L."/>
            <person name="Kazmierczak K.M."/>
            <person name="Andrzejewski T.M."/>
            <person name="Davidsen T.M."/>
            <person name="Wayne K.J."/>
            <person name="Tettelin H."/>
            <person name="Glass J.I."/>
            <person name="Rusch D."/>
            <person name="Podicherti R."/>
            <person name="Tsui H.-C.T."/>
            <person name="Winkler M.E."/>
        </authorList>
    </citation>
    <scope>NUCLEOTIDE SEQUENCE</scope>
</reference>
<dbReference type="PROSITE" id="PS50110">
    <property type="entry name" value="RESPONSE_REGULATORY"/>
    <property type="match status" value="1"/>
</dbReference>
<feature type="transmembrane region" description="Helical" evidence="2">
    <location>
        <begin position="40"/>
        <end position="59"/>
    </location>
</feature>
<dbReference type="InterPro" id="IPR011006">
    <property type="entry name" value="CheY-like_superfamily"/>
</dbReference>
<protein>
    <recommendedName>
        <fullName evidence="3">Response regulatory domain-containing protein</fullName>
    </recommendedName>
</protein>
<evidence type="ECO:0000256" key="1">
    <source>
        <dbReference type="ARBA" id="ARBA00022553"/>
    </source>
</evidence>
<dbReference type="EMBL" id="UINC01021178">
    <property type="protein sequence ID" value="SVA88183.1"/>
    <property type="molecule type" value="Genomic_DNA"/>
</dbReference>
<keyword evidence="2" id="KW-0812">Transmembrane</keyword>
<dbReference type="Pfam" id="PF00072">
    <property type="entry name" value="Response_reg"/>
    <property type="match status" value="1"/>
</dbReference>
<dbReference type="InterPro" id="IPR001789">
    <property type="entry name" value="Sig_transdc_resp-reg_receiver"/>
</dbReference>
<evidence type="ECO:0000259" key="3">
    <source>
        <dbReference type="PROSITE" id="PS50110"/>
    </source>
</evidence>
<accession>A0A381ZHE7</accession>
<dbReference type="PANTHER" id="PTHR44591:SF3">
    <property type="entry name" value="RESPONSE REGULATORY DOMAIN-CONTAINING PROTEIN"/>
    <property type="match status" value="1"/>
</dbReference>
<proteinExistence type="predicted"/>
<feature type="domain" description="Response regulatory" evidence="3">
    <location>
        <begin position="284"/>
        <end position="400"/>
    </location>
</feature>
<keyword evidence="1" id="KW-0597">Phosphoprotein</keyword>
<dbReference type="Gene3D" id="3.40.50.2300">
    <property type="match status" value="1"/>
</dbReference>
<sequence>MDTSNIKILLNQWKRQTRFKSLIHSTSSNKYKKYDQMTKIAISILGIFSTFDIIFSRQFKDGDTFNILNILGIIAVILITTLSAFELHIKYPDKAEHHHILAILYSQINRTINLFLIKNGSTTRDETFHFYNHIQEQLYIIGTMDCECTTDIEDKTEKQMKDKSININSILMNKKKNKYTDNQIEFINNLSVEDLQNIVQTFCRNEDINFNIFNDIIDKKSLINIAQIDLNIPFVDFQKINKNNNDVILQIQDENYSQPISYLNKRQTTFFSRKSIKNENLLVNILCIDDDPVHNKILKNIFKEKKWNFEYTCCPKDGFNKFLSKKYDIIMVDYKMPKMNGIEFTNMIRTSNNVNKNIIIIGMSAYDDDEIKQKCIESGMNIFITKPIIKSKLHLITQYL</sequence>
<dbReference type="GO" id="GO:0000160">
    <property type="term" value="P:phosphorelay signal transduction system"/>
    <property type="evidence" value="ECO:0007669"/>
    <property type="project" value="InterPro"/>
</dbReference>
<gene>
    <name evidence="4" type="ORF">METZ01_LOCUS141037</name>
</gene>
<keyword evidence="2" id="KW-1133">Transmembrane helix</keyword>
<dbReference type="AlphaFoldDB" id="A0A381ZHE7"/>
<keyword evidence="2" id="KW-0472">Membrane</keyword>
<feature type="transmembrane region" description="Helical" evidence="2">
    <location>
        <begin position="65"/>
        <end position="85"/>
    </location>
</feature>
<evidence type="ECO:0000313" key="4">
    <source>
        <dbReference type="EMBL" id="SVA88183.1"/>
    </source>
</evidence>
<dbReference type="CDD" id="cd17546">
    <property type="entry name" value="REC_hyHK_CKI1_RcsC-like"/>
    <property type="match status" value="1"/>
</dbReference>
<name>A0A381ZHE7_9ZZZZ</name>
<dbReference type="SUPFAM" id="SSF52172">
    <property type="entry name" value="CheY-like"/>
    <property type="match status" value="1"/>
</dbReference>